<dbReference type="Gene3D" id="2.40.350.10">
    <property type="entry name" value="SO1590-like"/>
    <property type="match status" value="1"/>
</dbReference>
<accession>A0ABS3Z564</accession>
<evidence type="ECO:0000313" key="1">
    <source>
        <dbReference type="EMBL" id="MBO9205291.1"/>
    </source>
</evidence>
<dbReference type="InterPro" id="IPR021607">
    <property type="entry name" value="DUF3224"/>
</dbReference>
<name>A0ABS3Z564_9BACT</name>
<dbReference type="Pfam" id="PF11528">
    <property type="entry name" value="DUF3224"/>
    <property type="match status" value="1"/>
</dbReference>
<dbReference type="InterPro" id="IPR023159">
    <property type="entry name" value="SO1590-like_sf"/>
</dbReference>
<dbReference type="Proteomes" id="UP000677244">
    <property type="component" value="Unassembled WGS sequence"/>
</dbReference>
<evidence type="ECO:0000313" key="2">
    <source>
        <dbReference type="Proteomes" id="UP000677244"/>
    </source>
</evidence>
<comment type="caution">
    <text evidence="1">The sequence shown here is derived from an EMBL/GenBank/DDBJ whole genome shotgun (WGS) entry which is preliminary data.</text>
</comment>
<dbReference type="SUPFAM" id="SSF159238">
    <property type="entry name" value="SO1590-like"/>
    <property type="match status" value="1"/>
</dbReference>
<dbReference type="EMBL" id="JAGHKO010000024">
    <property type="protein sequence ID" value="MBO9205291.1"/>
    <property type="molecule type" value="Genomic_DNA"/>
</dbReference>
<protein>
    <submittedName>
        <fullName evidence="1">DUF3224 domain-containing protein</fullName>
    </submittedName>
</protein>
<reference evidence="1 2" key="1">
    <citation type="submission" date="2021-03" db="EMBL/GenBank/DDBJ databases">
        <title>Assistant Professor.</title>
        <authorList>
            <person name="Huq M.A."/>
        </authorList>
    </citation>
    <scope>NUCLEOTIDE SEQUENCE [LARGE SCALE GENOMIC DNA]</scope>
    <source>
        <strain evidence="1 2">MAH-29</strain>
    </source>
</reference>
<sequence length="130" mass="14373">MTRYAKGEFEVKLVPQTDEREIPLLGRLSIDKVFHGDIVGSSQGQMLSARTAVPASAGYVAIERVEATINNKKGSFVLQHNATMSNGEFMLNIIVVPDSGTDELTGIAGKLNIIMKDKKHFYEMEYILPE</sequence>
<gene>
    <name evidence="1" type="ORF">J7I42_33695</name>
</gene>
<keyword evidence="2" id="KW-1185">Reference proteome</keyword>
<dbReference type="RefSeq" id="WP_209144722.1">
    <property type="nucleotide sequence ID" value="NZ_JAGHKO010000024.1"/>
</dbReference>
<organism evidence="1 2">
    <name type="scientific">Niastella soli</name>
    <dbReference type="NCBI Taxonomy" id="2821487"/>
    <lineage>
        <taxon>Bacteria</taxon>
        <taxon>Pseudomonadati</taxon>
        <taxon>Bacteroidota</taxon>
        <taxon>Chitinophagia</taxon>
        <taxon>Chitinophagales</taxon>
        <taxon>Chitinophagaceae</taxon>
        <taxon>Niastella</taxon>
    </lineage>
</organism>
<proteinExistence type="predicted"/>